<reference evidence="8" key="1">
    <citation type="submission" date="2020-01" db="EMBL/GenBank/DDBJ databases">
        <title>Genome sequence of Kobresia littledalei, the first chromosome-level genome in the family Cyperaceae.</title>
        <authorList>
            <person name="Qu G."/>
        </authorList>
    </citation>
    <scope>NUCLEOTIDE SEQUENCE</scope>
    <source>
        <strain evidence="8">C.B.Clarke</strain>
        <tissue evidence="8">Leaf</tissue>
    </source>
</reference>
<evidence type="ECO:0000313" key="9">
    <source>
        <dbReference type="Proteomes" id="UP000623129"/>
    </source>
</evidence>
<evidence type="ECO:0000313" key="8">
    <source>
        <dbReference type="EMBL" id="KAF3334231.1"/>
    </source>
</evidence>
<evidence type="ECO:0000256" key="3">
    <source>
        <dbReference type="ARBA" id="ARBA00022980"/>
    </source>
</evidence>
<dbReference type="Proteomes" id="UP000623129">
    <property type="component" value="Unassembled WGS sequence"/>
</dbReference>
<comment type="subcellular location">
    <subcellularLocation>
        <location evidence="1">Mitochondrion</location>
    </subcellularLocation>
</comment>
<dbReference type="AlphaFoldDB" id="A0A833R6X9"/>
<sequence length="124" mass="13786">MAMTCRKLKNLTPIMQIRGFAIAKGKKGGKGGGAADGTKDSALSNEIKSTTVFGANILKEGADPKILPEKEYPDWLWGLLDKRPPLSELRRKDPELLPFEDVKRLVKLDNRSRIKENNAVRAKN</sequence>
<evidence type="ECO:0000256" key="7">
    <source>
        <dbReference type="ARBA" id="ARBA00035179"/>
    </source>
</evidence>
<dbReference type="InterPro" id="IPR013870">
    <property type="entry name" value="Ribosomal_mL54"/>
</dbReference>
<accession>A0A833R6X9</accession>
<keyword evidence="4" id="KW-0496">Mitochondrion</keyword>
<dbReference type="Pfam" id="PF08561">
    <property type="entry name" value="Ribosomal_L37"/>
    <property type="match status" value="1"/>
</dbReference>
<keyword evidence="9" id="KW-1185">Reference proteome</keyword>
<evidence type="ECO:0000256" key="5">
    <source>
        <dbReference type="ARBA" id="ARBA00023274"/>
    </source>
</evidence>
<comment type="similarity">
    <text evidence="6">Belongs to the mitochondrion-specific ribosomal protein mL54 family.</text>
</comment>
<dbReference type="GO" id="GO:0005762">
    <property type="term" value="C:mitochondrial large ribosomal subunit"/>
    <property type="evidence" value="ECO:0007669"/>
    <property type="project" value="TreeGrafter"/>
</dbReference>
<gene>
    <name evidence="8" type="ORF">FCM35_KLT20835</name>
</gene>
<keyword evidence="2" id="KW-0809">Transit peptide</keyword>
<evidence type="ECO:0000256" key="2">
    <source>
        <dbReference type="ARBA" id="ARBA00022946"/>
    </source>
</evidence>
<organism evidence="8 9">
    <name type="scientific">Carex littledalei</name>
    <dbReference type="NCBI Taxonomy" id="544730"/>
    <lineage>
        <taxon>Eukaryota</taxon>
        <taxon>Viridiplantae</taxon>
        <taxon>Streptophyta</taxon>
        <taxon>Embryophyta</taxon>
        <taxon>Tracheophyta</taxon>
        <taxon>Spermatophyta</taxon>
        <taxon>Magnoliopsida</taxon>
        <taxon>Liliopsida</taxon>
        <taxon>Poales</taxon>
        <taxon>Cyperaceae</taxon>
        <taxon>Cyperoideae</taxon>
        <taxon>Cariceae</taxon>
        <taxon>Carex</taxon>
        <taxon>Carex subgen. Euthyceras</taxon>
    </lineage>
</organism>
<proteinExistence type="inferred from homology"/>
<keyword evidence="5" id="KW-0687">Ribonucleoprotein</keyword>
<dbReference type="PANTHER" id="PTHR28595">
    <property type="entry name" value="39S RIBOSOMAL PROTEIN L54, MITOCHONDRIAL"/>
    <property type="match status" value="1"/>
</dbReference>
<dbReference type="PANTHER" id="PTHR28595:SF1">
    <property type="entry name" value="LARGE RIBOSOMAL SUBUNIT PROTEIN ML54"/>
    <property type="match status" value="1"/>
</dbReference>
<dbReference type="GO" id="GO:0003735">
    <property type="term" value="F:structural constituent of ribosome"/>
    <property type="evidence" value="ECO:0007669"/>
    <property type="project" value="TreeGrafter"/>
</dbReference>
<evidence type="ECO:0000256" key="1">
    <source>
        <dbReference type="ARBA" id="ARBA00004173"/>
    </source>
</evidence>
<keyword evidence="3 8" id="KW-0689">Ribosomal protein</keyword>
<dbReference type="EMBL" id="SWLB01000009">
    <property type="protein sequence ID" value="KAF3334231.1"/>
    <property type="molecule type" value="Genomic_DNA"/>
</dbReference>
<comment type="caution">
    <text evidence="8">The sequence shown here is derived from an EMBL/GenBank/DDBJ whole genome shotgun (WGS) entry which is preliminary data.</text>
</comment>
<evidence type="ECO:0000256" key="4">
    <source>
        <dbReference type="ARBA" id="ARBA00023128"/>
    </source>
</evidence>
<protein>
    <recommendedName>
        <fullName evidence="7">Large ribosomal subunit protein mL54</fullName>
    </recommendedName>
</protein>
<evidence type="ECO:0000256" key="6">
    <source>
        <dbReference type="ARBA" id="ARBA00033752"/>
    </source>
</evidence>
<name>A0A833R6X9_9POAL</name>
<dbReference type="OrthoDB" id="10252718at2759"/>